<dbReference type="EMBL" id="JBJQOH010000003">
    <property type="protein sequence ID" value="KAL3690891.1"/>
    <property type="molecule type" value="Genomic_DNA"/>
</dbReference>
<evidence type="ECO:0000313" key="2">
    <source>
        <dbReference type="Proteomes" id="UP001633002"/>
    </source>
</evidence>
<evidence type="ECO:0000313" key="1">
    <source>
        <dbReference type="EMBL" id="KAL3690891.1"/>
    </source>
</evidence>
<name>A0ABD3HJ79_9MARC</name>
<keyword evidence="2" id="KW-1185">Reference proteome</keyword>
<protein>
    <submittedName>
        <fullName evidence="1">Uncharacterized protein</fullName>
    </submittedName>
</protein>
<dbReference type="SUPFAM" id="SSF52047">
    <property type="entry name" value="RNI-like"/>
    <property type="match status" value="1"/>
</dbReference>
<gene>
    <name evidence="1" type="ORF">R1sor_004542</name>
</gene>
<dbReference type="Proteomes" id="UP001633002">
    <property type="component" value="Unassembled WGS sequence"/>
</dbReference>
<reference evidence="1 2" key="1">
    <citation type="submission" date="2024-09" db="EMBL/GenBank/DDBJ databases">
        <title>Chromosome-scale assembly of Riccia sorocarpa.</title>
        <authorList>
            <person name="Paukszto L."/>
        </authorList>
    </citation>
    <scope>NUCLEOTIDE SEQUENCE [LARGE SCALE GENOMIC DNA]</scope>
    <source>
        <strain evidence="1">LP-2024</strain>
        <tissue evidence="1">Aerial parts of the thallus</tissue>
    </source>
</reference>
<dbReference type="InterPro" id="IPR032675">
    <property type="entry name" value="LRR_dom_sf"/>
</dbReference>
<accession>A0ABD3HJ79</accession>
<dbReference type="Gene3D" id="3.80.10.10">
    <property type="entry name" value="Ribonuclease Inhibitor"/>
    <property type="match status" value="1"/>
</dbReference>
<organism evidence="1 2">
    <name type="scientific">Riccia sorocarpa</name>
    <dbReference type="NCBI Taxonomy" id="122646"/>
    <lineage>
        <taxon>Eukaryota</taxon>
        <taxon>Viridiplantae</taxon>
        <taxon>Streptophyta</taxon>
        <taxon>Embryophyta</taxon>
        <taxon>Marchantiophyta</taxon>
        <taxon>Marchantiopsida</taxon>
        <taxon>Marchantiidae</taxon>
        <taxon>Marchantiales</taxon>
        <taxon>Ricciaceae</taxon>
        <taxon>Riccia</taxon>
    </lineage>
</organism>
<comment type="caution">
    <text evidence="1">The sequence shown here is derived from an EMBL/GenBank/DDBJ whole genome shotgun (WGS) entry which is preliminary data.</text>
</comment>
<sequence>MARSLVPAPALHDGYPSYRDFSMEGIRPSAEAGPEIITGKRYDTRSWTSWEVLKGLLGAETSGFGRLLLLEDFGNCKSVRSVNTAHIRGCLRDDHERKALLDPLKLNPNLEEISITLDSNDDTGYWSWREVLRNSSTLRKLELIITDEGLTDYLVSPLEEFVNGLRGSTNSPLEELVIEVGSSLPKLSVAPIADMVQCSSRLHRIALGVFKDLDGTEIQALSDSLKQSSSLRTLEVKYGTESMLEVLLEVFTGVGSTRCVNNLHLWEGQLKGLGSVLPHLMKATIPHITIHRDGHYGSTPVCRRDHWREIGRSLLEGTGVQTLSLNCGASCGTLSRIEQVFETSQRSPNLSFSLYSDCLSREHKDALISFLALARLTHIHLTMGDCWDSSVLEDAMTL</sequence>
<proteinExistence type="predicted"/>
<dbReference type="AlphaFoldDB" id="A0ABD3HJ79"/>